<evidence type="ECO:0000313" key="9">
    <source>
        <dbReference type="EMBL" id="QDT11102.1"/>
    </source>
</evidence>
<dbReference type="Gene3D" id="3.40.720.10">
    <property type="entry name" value="Alkaline Phosphatase, subunit A"/>
    <property type="match status" value="1"/>
</dbReference>
<evidence type="ECO:0000256" key="2">
    <source>
        <dbReference type="ARBA" id="ARBA00008779"/>
    </source>
</evidence>
<dbReference type="EC" id="3.1.6.1" evidence="9"/>
<dbReference type="SUPFAM" id="SSF53649">
    <property type="entry name" value="Alkaline phosphatase-like"/>
    <property type="match status" value="1"/>
</dbReference>
<dbReference type="AlphaFoldDB" id="A0A517NVF5"/>
<evidence type="ECO:0000256" key="1">
    <source>
        <dbReference type="ARBA" id="ARBA00001913"/>
    </source>
</evidence>
<evidence type="ECO:0000256" key="3">
    <source>
        <dbReference type="ARBA" id="ARBA00022723"/>
    </source>
</evidence>
<protein>
    <submittedName>
        <fullName evidence="9">Arylsulfatase</fullName>
        <ecNumber evidence="9">3.1.6.1</ecNumber>
    </submittedName>
</protein>
<comment type="cofactor">
    <cofactor evidence="1">
        <name>Ca(2+)</name>
        <dbReference type="ChEBI" id="CHEBI:29108"/>
    </cofactor>
</comment>
<dbReference type="Pfam" id="PF00884">
    <property type="entry name" value="Sulfatase"/>
    <property type="match status" value="1"/>
</dbReference>
<keyword evidence="10" id="KW-1185">Reference proteome</keyword>
<comment type="similarity">
    <text evidence="2">Belongs to the sulfatase family.</text>
</comment>
<evidence type="ECO:0000259" key="8">
    <source>
        <dbReference type="Pfam" id="PF00884"/>
    </source>
</evidence>
<feature type="signal peptide" evidence="7">
    <location>
        <begin position="1"/>
        <end position="37"/>
    </location>
</feature>
<reference evidence="9 10" key="1">
    <citation type="submission" date="2019-02" db="EMBL/GenBank/DDBJ databases">
        <title>Deep-cultivation of Planctomycetes and their phenomic and genomic characterization uncovers novel biology.</title>
        <authorList>
            <person name="Wiegand S."/>
            <person name="Jogler M."/>
            <person name="Boedeker C."/>
            <person name="Pinto D."/>
            <person name="Vollmers J."/>
            <person name="Rivas-Marin E."/>
            <person name="Kohn T."/>
            <person name="Peeters S.H."/>
            <person name="Heuer A."/>
            <person name="Rast P."/>
            <person name="Oberbeckmann S."/>
            <person name="Bunk B."/>
            <person name="Jeske O."/>
            <person name="Meyerdierks A."/>
            <person name="Storesund J.E."/>
            <person name="Kallscheuer N."/>
            <person name="Luecker S."/>
            <person name="Lage O.M."/>
            <person name="Pohl T."/>
            <person name="Merkel B.J."/>
            <person name="Hornburger P."/>
            <person name="Mueller R.-W."/>
            <person name="Bruemmer F."/>
            <person name="Labrenz M."/>
            <person name="Spormann A.M."/>
            <person name="Op den Camp H."/>
            <person name="Overmann J."/>
            <person name="Amann R."/>
            <person name="Jetten M.S.M."/>
            <person name="Mascher T."/>
            <person name="Medema M.H."/>
            <person name="Devos D.P."/>
            <person name="Kaster A.-K."/>
            <person name="Ovreas L."/>
            <person name="Rohde M."/>
            <person name="Galperin M.Y."/>
            <person name="Jogler C."/>
        </authorList>
    </citation>
    <scope>NUCLEOTIDE SEQUENCE [LARGE SCALE GENOMIC DNA]</scope>
    <source>
        <strain evidence="9 10">K23_9</strain>
    </source>
</reference>
<dbReference type="PANTHER" id="PTHR45953:SF1">
    <property type="entry name" value="IDURONATE 2-SULFATASE"/>
    <property type="match status" value="1"/>
</dbReference>
<name>A0A517NVF5_9BACT</name>
<dbReference type="GO" id="GO:0004065">
    <property type="term" value="F:arylsulfatase activity"/>
    <property type="evidence" value="ECO:0007669"/>
    <property type="project" value="UniProtKB-EC"/>
</dbReference>
<evidence type="ECO:0000256" key="5">
    <source>
        <dbReference type="ARBA" id="ARBA00022801"/>
    </source>
</evidence>
<sequence length="504" mass="55591" precursor="true">MSAWNCFRSRSATKVWPALVACFGACISVGVCPTAGAAAEGKPPNVLLIVADDLNCAISPYGDPVAVTPNLQQLAEQGVTFRRAYCQQAVCNPSRSSFLTGLRPDTVGVDDLRKGFRSTAPNGENLITLPQHFKNAGYFCQNIGKIFHNMGDTTHDPISWSVPEILHKGTHATDTHFALSAVPGQKRPYKAPVTEQLPIRDNLYRDGQIAEAAVQMINDYDANAPFFLAVGFWRPHLPFVAPKKYWDLYDPDQISLPYPSAVPANAPAIALHSSREIKGYGLVPKDRPFTQSEIRHYRHGYYASISFLDSQLGKILTALRSSGHDQNTIIVFLSDHGFHVGQKSLWGKTSNFELDARVPLIMVDPTKEQTAGQSSDSLAELIDIYPTLAELTNTQSSLAANLEGESLASVLIDPGKSVKSAAYTQHQQPFYGKPENWKAWGRSVRTARWRFTQWTSIDNGKMIARELYDHQTDPHEEANLASLSEHADTVNRLQRLLTSQASGD</sequence>
<dbReference type="GO" id="GO:0046872">
    <property type="term" value="F:metal ion binding"/>
    <property type="evidence" value="ECO:0007669"/>
    <property type="project" value="UniProtKB-KW"/>
</dbReference>
<dbReference type="OrthoDB" id="9782218at2"/>
<dbReference type="CDD" id="cd16030">
    <property type="entry name" value="iduronate-2-sulfatase"/>
    <property type="match status" value="1"/>
</dbReference>
<accession>A0A517NVF5</accession>
<dbReference type="InterPro" id="IPR017850">
    <property type="entry name" value="Alkaline_phosphatase_core_sf"/>
</dbReference>
<evidence type="ECO:0000256" key="6">
    <source>
        <dbReference type="ARBA" id="ARBA00022837"/>
    </source>
</evidence>
<dbReference type="Proteomes" id="UP000319817">
    <property type="component" value="Chromosome"/>
</dbReference>
<evidence type="ECO:0000256" key="4">
    <source>
        <dbReference type="ARBA" id="ARBA00022729"/>
    </source>
</evidence>
<dbReference type="InterPro" id="IPR035874">
    <property type="entry name" value="IDS"/>
</dbReference>
<dbReference type="GO" id="GO:0005737">
    <property type="term" value="C:cytoplasm"/>
    <property type="evidence" value="ECO:0007669"/>
    <property type="project" value="TreeGrafter"/>
</dbReference>
<evidence type="ECO:0000313" key="10">
    <source>
        <dbReference type="Proteomes" id="UP000319817"/>
    </source>
</evidence>
<gene>
    <name evidence="9" type="ORF">K239x_30960</name>
</gene>
<keyword evidence="5 9" id="KW-0378">Hydrolase</keyword>
<dbReference type="InterPro" id="IPR000917">
    <property type="entry name" value="Sulfatase_N"/>
</dbReference>
<feature type="chain" id="PRO_5021941725" evidence="7">
    <location>
        <begin position="38"/>
        <end position="504"/>
    </location>
</feature>
<dbReference type="GO" id="GO:0004423">
    <property type="term" value="F:iduronate-2-sulfatase activity"/>
    <property type="evidence" value="ECO:0007669"/>
    <property type="project" value="InterPro"/>
</dbReference>
<dbReference type="EMBL" id="CP036526">
    <property type="protein sequence ID" value="QDT11102.1"/>
    <property type="molecule type" value="Genomic_DNA"/>
</dbReference>
<keyword evidence="6" id="KW-0106">Calcium</keyword>
<keyword evidence="3" id="KW-0479">Metal-binding</keyword>
<proteinExistence type="inferred from homology"/>
<dbReference type="PANTHER" id="PTHR45953">
    <property type="entry name" value="IDURONATE 2-SULFATASE"/>
    <property type="match status" value="1"/>
</dbReference>
<evidence type="ECO:0000256" key="7">
    <source>
        <dbReference type="SAM" id="SignalP"/>
    </source>
</evidence>
<dbReference type="RefSeq" id="WP_145418888.1">
    <property type="nucleotide sequence ID" value="NZ_CP036526.1"/>
</dbReference>
<feature type="domain" description="Sulfatase N-terminal" evidence="8">
    <location>
        <begin position="44"/>
        <end position="393"/>
    </location>
</feature>
<keyword evidence="4 7" id="KW-0732">Signal</keyword>
<organism evidence="9 10">
    <name type="scientific">Stieleria marina</name>
    <dbReference type="NCBI Taxonomy" id="1930275"/>
    <lineage>
        <taxon>Bacteria</taxon>
        <taxon>Pseudomonadati</taxon>
        <taxon>Planctomycetota</taxon>
        <taxon>Planctomycetia</taxon>
        <taxon>Pirellulales</taxon>
        <taxon>Pirellulaceae</taxon>
        <taxon>Stieleria</taxon>
    </lineage>
</organism>